<accession>A0A422P5H2</accession>
<feature type="region of interest" description="Disordered" evidence="1">
    <location>
        <begin position="50"/>
        <end position="85"/>
    </location>
</feature>
<evidence type="ECO:0000313" key="2">
    <source>
        <dbReference type="EMBL" id="RNF12914.1"/>
    </source>
</evidence>
<organism evidence="2 3">
    <name type="scientific">Trypanosoma rangeli</name>
    <dbReference type="NCBI Taxonomy" id="5698"/>
    <lineage>
        <taxon>Eukaryota</taxon>
        <taxon>Discoba</taxon>
        <taxon>Euglenozoa</taxon>
        <taxon>Kinetoplastea</taxon>
        <taxon>Metakinetoplastina</taxon>
        <taxon>Trypanosomatida</taxon>
        <taxon>Trypanosomatidae</taxon>
        <taxon>Trypanosoma</taxon>
        <taxon>Herpetosoma</taxon>
    </lineage>
</organism>
<dbReference type="Proteomes" id="UP000283634">
    <property type="component" value="Unassembled WGS sequence"/>
</dbReference>
<gene>
    <name evidence="2" type="ORF">TraAM80_00072</name>
</gene>
<comment type="caution">
    <text evidence="2">The sequence shown here is derived from an EMBL/GenBank/DDBJ whole genome shotgun (WGS) entry which is preliminary data.</text>
</comment>
<dbReference type="AlphaFoldDB" id="A0A422P5H2"/>
<name>A0A422P5H2_TRYRA</name>
<protein>
    <submittedName>
        <fullName evidence="2">Uncharacterized protein</fullName>
    </submittedName>
</protein>
<reference evidence="2 3" key="1">
    <citation type="journal article" date="2018" name="BMC Genomics">
        <title>Genomic comparison of Trypanosoma conorhini and Trypanosoma rangeli to Trypanosoma cruzi strains of high and low virulence.</title>
        <authorList>
            <person name="Bradwell K.R."/>
            <person name="Koparde V.N."/>
            <person name="Matveyev A.V."/>
            <person name="Serrano M.G."/>
            <person name="Alves J.M."/>
            <person name="Parikh H."/>
            <person name="Huang B."/>
            <person name="Lee V."/>
            <person name="Espinosa-Alvarez O."/>
            <person name="Ortiz P.A."/>
            <person name="Costa-Martins A.G."/>
            <person name="Teixeira M.M."/>
            <person name="Buck G.A."/>
        </authorList>
    </citation>
    <scope>NUCLEOTIDE SEQUENCE [LARGE SCALE GENOMIC DNA]</scope>
    <source>
        <strain evidence="2 3">AM80</strain>
    </source>
</reference>
<dbReference type="RefSeq" id="XP_029243057.1">
    <property type="nucleotide sequence ID" value="XM_029377167.1"/>
</dbReference>
<keyword evidence="3" id="KW-1185">Reference proteome</keyword>
<dbReference type="GeneID" id="40324005"/>
<dbReference type="EMBL" id="MKGL01000001">
    <property type="protein sequence ID" value="RNF12914.1"/>
    <property type="molecule type" value="Genomic_DNA"/>
</dbReference>
<proteinExistence type="predicted"/>
<evidence type="ECO:0000256" key="1">
    <source>
        <dbReference type="SAM" id="MobiDB-lite"/>
    </source>
</evidence>
<evidence type="ECO:0000313" key="3">
    <source>
        <dbReference type="Proteomes" id="UP000283634"/>
    </source>
</evidence>
<sequence>MAWENLASCVYFLHGEGLKGALAGLGKGRCTQLRTLRVVEKRIRVGGYTAPGLPPIRSPKGRTGPPGTLERGKKQEVSPPIQGRGCRRGRVEHYGAARQAGRNKGALCPKKLFAAPAAMAYVTGAVPWARAAFQCKRRMAYGIQRPTATLCNMELAVDAPCAWLFAGRQNAVQHGFSLGDSVGERRHRYLSFFFFWLPVCSWPNAGLLRARERRQLCRPPGATAIQTIPAWL</sequence>